<proteinExistence type="predicted"/>
<accession>A0A5K4FBP4</accession>
<name>A0A5K4FBP4_SCHMA</name>
<evidence type="ECO:0000256" key="1">
    <source>
        <dbReference type="SAM" id="Phobius"/>
    </source>
</evidence>
<dbReference type="WBParaSite" id="Smp_346230.1">
    <property type="protein sequence ID" value="Smp_346230.1"/>
    <property type="gene ID" value="Smp_346230"/>
</dbReference>
<dbReference type="AlphaFoldDB" id="A0A5K4FBP4"/>
<reference evidence="3" key="2">
    <citation type="submission" date="2019-11" db="UniProtKB">
        <authorList>
            <consortium name="WormBaseParasite"/>
        </authorList>
    </citation>
    <scope>IDENTIFICATION</scope>
    <source>
        <strain evidence="3">Puerto Rican</strain>
    </source>
</reference>
<protein>
    <submittedName>
        <fullName evidence="3">Small integral membrane protein 26</fullName>
    </submittedName>
</protein>
<dbReference type="Proteomes" id="UP000008854">
    <property type="component" value="Unassembled WGS sequence"/>
</dbReference>
<evidence type="ECO:0000313" key="3">
    <source>
        <dbReference type="WBParaSite" id="Smp_346230.1"/>
    </source>
</evidence>
<evidence type="ECO:0000313" key="2">
    <source>
        <dbReference type="Proteomes" id="UP000008854"/>
    </source>
</evidence>
<sequence length="76" mass="9140">MSNRPILVRGVLFIGTIIASAYYLTYIRYYAYEKKRLATQTPHLDEDYILEFYKEVSESSRKTEWTNKRVNRPWGE</sequence>
<feature type="transmembrane region" description="Helical" evidence="1">
    <location>
        <begin position="6"/>
        <end position="26"/>
    </location>
</feature>
<reference evidence="2" key="1">
    <citation type="journal article" date="2012" name="PLoS Negl. Trop. Dis.">
        <title>A systematically improved high quality genome and transcriptome of the human blood fluke Schistosoma mansoni.</title>
        <authorList>
            <person name="Protasio A.V."/>
            <person name="Tsai I.J."/>
            <person name="Babbage A."/>
            <person name="Nichol S."/>
            <person name="Hunt M."/>
            <person name="Aslett M.A."/>
            <person name="De Silva N."/>
            <person name="Velarde G.S."/>
            <person name="Anderson T.J."/>
            <person name="Clark R.C."/>
            <person name="Davidson C."/>
            <person name="Dillon G.P."/>
            <person name="Holroyd N.E."/>
            <person name="LoVerde P.T."/>
            <person name="Lloyd C."/>
            <person name="McQuillan J."/>
            <person name="Oliveira G."/>
            <person name="Otto T.D."/>
            <person name="Parker-Manuel S.J."/>
            <person name="Quail M.A."/>
            <person name="Wilson R.A."/>
            <person name="Zerlotini A."/>
            <person name="Dunne D.W."/>
            <person name="Berriman M."/>
        </authorList>
    </citation>
    <scope>NUCLEOTIDE SEQUENCE [LARGE SCALE GENOMIC DNA]</scope>
    <source>
        <strain evidence="2">Puerto Rican</strain>
    </source>
</reference>
<organism evidence="2 3">
    <name type="scientific">Schistosoma mansoni</name>
    <name type="common">Blood fluke</name>
    <dbReference type="NCBI Taxonomy" id="6183"/>
    <lineage>
        <taxon>Eukaryota</taxon>
        <taxon>Metazoa</taxon>
        <taxon>Spiralia</taxon>
        <taxon>Lophotrochozoa</taxon>
        <taxon>Platyhelminthes</taxon>
        <taxon>Trematoda</taxon>
        <taxon>Digenea</taxon>
        <taxon>Strigeidida</taxon>
        <taxon>Schistosomatoidea</taxon>
        <taxon>Schistosomatidae</taxon>
        <taxon>Schistosoma</taxon>
    </lineage>
</organism>
<keyword evidence="1" id="KW-0472">Membrane</keyword>
<keyword evidence="1" id="KW-1133">Transmembrane helix</keyword>
<dbReference type="InParanoid" id="A0A5K4FBP4"/>
<keyword evidence="1" id="KW-0812">Transmembrane</keyword>
<keyword evidence="2" id="KW-1185">Reference proteome</keyword>